<accession>G0IWI7</accession>
<dbReference type="EMBL" id="CP002955">
    <property type="protein sequence ID" value="AEL27981.1"/>
    <property type="molecule type" value="Genomic_DNA"/>
</dbReference>
<dbReference type="Proteomes" id="UP000001635">
    <property type="component" value="Chromosome"/>
</dbReference>
<dbReference type="RefSeq" id="WP_014022265.1">
    <property type="nucleotide sequence ID" value="NC_015914.1"/>
</dbReference>
<dbReference type="InterPro" id="IPR036641">
    <property type="entry name" value="HPT_dom_sf"/>
</dbReference>
<dbReference type="AlphaFoldDB" id="G0IWI7"/>
<gene>
    <name evidence="1" type="ordered locus">Cycma_4278</name>
</gene>
<dbReference type="eggNOG" id="COG2198">
    <property type="taxonomic scope" value="Bacteria"/>
</dbReference>
<dbReference type="HOGENOM" id="CLU_2103829_0_0_10"/>
<organism evidence="1 2">
    <name type="scientific">Cyclobacterium marinum (strain ATCC 25205 / DSM 745 / LMG 13164 / NCIMB 1802)</name>
    <name type="common">Flectobacillus marinus</name>
    <dbReference type="NCBI Taxonomy" id="880070"/>
    <lineage>
        <taxon>Bacteria</taxon>
        <taxon>Pseudomonadati</taxon>
        <taxon>Bacteroidota</taxon>
        <taxon>Cytophagia</taxon>
        <taxon>Cytophagales</taxon>
        <taxon>Cyclobacteriaceae</taxon>
        <taxon>Cyclobacterium</taxon>
    </lineage>
</organism>
<dbReference type="SUPFAM" id="SSF47226">
    <property type="entry name" value="Histidine-containing phosphotransfer domain, HPT domain"/>
    <property type="match status" value="1"/>
</dbReference>
<reference evidence="2" key="1">
    <citation type="submission" date="2011-07" db="EMBL/GenBank/DDBJ databases">
        <title>The complete genome of Cyclobacterium marinum DSM 745.</title>
        <authorList>
            <person name="Lucas S."/>
            <person name="Han J."/>
            <person name="Lapidus A."/>
            <person name="Bruce D."/>
            <person name="Goodwin L."/>
            <person name="Pitluck S."/>
            <person name="Peters L."/>
            <person name="Kyrpides N."/>
            <person name="Mavromatis K."/>
            <person name="Ivanova N."/>
            <person name="Ovchinnikova G."/>
            <person name="Chertkov O."/>
            <person name="Detter J.C."/>
            <person name="Tapia R."/>
            <person name="Han C."/>
            <person name="Land M."/>
            <person name="Hauser L."/>
            <person name="Markowitz V."/>
            <person name="Cheng J.-F."/>
            <person name="Hugenholtz P."/>
            <person name="Woyke T."/>
            <person name="Wu D."/>
            <person name="Tindall B."/>
            <person name="Schuetze A."/>
            <person name="Brambilla E."/>
            <person name="Klenk H.-P."/>
            <person name="Eisen J.A."/>
        </authorList>
    </citation>
    <scope>NUCLEOTIDE SEQUENCE [LARGE SCALE GENOMIC DNA]</scope>
    <source>
        <strain evidence="2">ATCC 25205 / DSM 745 / LMG 13164 / NCIMB 1802</strain>
    </source>
</reference>
<name>G0IWI7_CYCMS</name>
<dbReference type="GO" id="GO:0000160">
    <property type="term" value="P:phosphorelay signal transduction system"/>
    <property type="evidence" value="ECO:0007669"/>
    <property type="project" value="InterPro"/>
</dbReference>
<evidence type="ECO:0000313" key="2">
    <source>
        <dbReference type="Proteomes" id="UP000001635"/>
    </source>
</evidence>
<dbReference type="Gene3D" id="1.20.120.160">
    <property type="entry name" value="HPT domain"/>
    <property type="match status" value="1"/>
</dbReference>
<keyword evidence="2" id="KW-1185">Reference proteome</keyword>
<protein>
    <recommendedName>
        <fullName evidence="3">HPt domain-containing protein</fullName>
    </recommendedName>
</protein>
<evidence type="ECO:0008006" key="3">
    <source>
        <dbReference type="Google" id="ProtNLM"/>
    </source>
</evidence>
<evidence type="ECO:0000313" key="1">
    <source>
        <dbReference type="EMBL" id="AEL27981.1"/>
    </source>
</evidence>
<dbReference type="STRING" id="880070.Cycma_4278"/>
<proteinExistence type="predicted"/>
<dbReference type="OrthoDB" id="7478530at2"/>
<sequence>MEKNYTNIDFTKIEEMVEDDVDFRNQLLDAIEIAVEELETTYLKGIENKDSNSIKLARHKIKPTLGLFGLHRLSNILSEGKKIMEEGNFNSCLEGHMEDFKKATNAVLKDVREYRE</sequence>
<dbReference type="KEGG" id="cmr:Cycma_4278"/>